<keyword evidence="7" id="KW-0032">Aminotransferase</keyword>
<feature type="domain" description="HTH gntR-type" evidence="6">
    <location>
        <begin position="1"/>
        <end position="69"/>
    </location>
</feature>
<dbReference type="InterPro" id="IPR051446">
    <property type="entry name" value="HTH_trans_reg/aminotransferase"/>
</dbReference>
<dbReference type="InterPro" id="IPR036390">
    <property type="entry name" value="WH_DNA-bd_sf"/>
</dbReference>
<dbReference type="PANTHER" id="PTHR46577">
    <property type="entry name" value="HTH-TYPE TRANSCRIPTIONAL REGULATORY PROTEIN GABR"/>
    <property type="match status" value="1"/>
</dbReference>
<dbReference type="EMBL" id="JANIGO010000001">
    <property type="protein sequence ID" value="MCQ8895041.1"/>
    <property type="molecule type" value="Genomic_DNA"/>
</dbReference>
<dbReference type="InterPro" id="IPR015422">
    <property type="entry name" value="PyrdxlP-dep_Trfase_small"/>
</dbReference>
<dbReference type="Pfam" id="PF00155">
    <property type="entry name" value="Aminotran_1_2"/>
    <property type="match status" value="1"/>
</dbReference>
<dbReference type="Gene3D" id="3.90.1150.10">
    <property type="entry name" value="Aspartate Aminotransferase, domain 1"/>
    <property type="match status" value="1"/>
</dbReference>
<comment type="caution">
    <text evidence="7">The sequence shown here is derived from an EMBL/GenBank/DDBJ whole genome shotgun (WGS) entry which is preliminary data.</text>
</comment>
<proteinExistence type="inferred from homology"/>
<dbReference type="InterPro" id="IPR015424">
    <property type="entry name" value="PyrdxlP-dep_Trfase"/>
</dbReference>
<dbReference type="GO" id="GO:0008483">
    <property type="term" value="F:transaminase activity"/>
    <property type="evidence" value="ECO:0007669"/>
    <property type="project" value="UniProtKB-KW"/>
</dbReference>
<dbReference type="InterPro" id="IPR000524">
    <property type="entry name" value="Tscrpt_reg_HTH_GntR"/>
</dbReference>
<dbReference type="RefSeq" id="WP_256762702.1">
    <property type="nucleotide sequence ID" value="NZ_JANIGO010000001.1"/>
</dbReference>
<keyword evidence="7" id="KW-0808">Transferase</keyword>
<keyword evidence="8" id="KW-1185">Reference proteome</keyword>
<keyword evidence="3" id="KW-0805">Transcription regulation</keyword>
<evidence type="ECO:0000313" key="7">
    <source>
        <dbReference type="EMBL" id="MCQ8895041.1"/>
    </source>
</evidence>
<reference evidence="7 8" key="1">
    <citation type="submission" date="2022-07" db="EMBL/GenBank/DDBJ databases">
        <authorList>
            <person name="Xamxidin M."/>
            <person name="Wu M."/>
        </authorList>
    </citation>
    <scope>NUCLEOTIDE SEQUENCE [LARGE SCALE GENOMIC DNA]</scope>
    <source>
        <strain evidence="7 8">NBRC 111650</strain>
    </source>
</reference>
<dbReference type="Gene3D" id="1.10.10.10">
    <property type="entry name" value="Winged helix-like DNA-binding domain superfamily/Winged helix DNA-binding domain"/>
    <property type="match status" value="1"/>
</dbReference>
<organism evidence="7 8">
    <name type="scientific">Limnobacter humi</name>
    <dbReference type="NCBI Taxonomy" id="1778671"/>
    <lineage>
        <taxon>Bacteria</taxon>
        <taxon>Pseudomonadati</taxon>
        <taxon>Pseudomonadota</taxon>
        <taxon>Betaproteobacteria</taxon>
        <taxon>Burkholderiales</taxon>
        <taxon>Burkholderiaceae</taxon>
        <taxon>Limnobacter</taxon>
    </lineage>
</organism>
<evidence type="ECO:0000256" key="2">
    <source>
        <dbReference type="ARBA" id="ARBA00022898"/>
    </source>
</evidence>
<accession>A0ABT1WDC4</accession>
<dbReference type="InterPro" id="IPR004839">
    <property type="entry name" value="Aminotransferase_I/II_large"/>
</dbReference>
<dbReference type="SUPFAM" id="SSF53383">
    <property type="entry name" value="PLP-dependent transferases"/>
    <property type="match status" value="1"/>
</dbReference>
<comment type="similarity">
    <text evidence="1">In the C-terminal section; belongs to the class-I pyridoxal-phosphate-dependent aminotransferase family.</text>
</comment>
<keyword evidence="4" id="KW-0238">DNA-binding</keyword>
<evidence type="ECO:0000256" key="5">
    <source>
        <dbReference type="ARBA" id="ARBA00023163"/>
    </source>
</evidence>
<evidence type="ECO:0000256" key="4">
    <source>
        <dbReference type="ARBA" id="ARBA00023125"/>
    </source>
</evidence>
<sequence>MLLYEDLAHQLTGLIHDGVMRPGDRLPSVRQLAQQQKLSISTVMQALRSLETHGLVEVRPQSGFYVRGKAQRVVNYQPVNDIPEAVDVDLSARLMRVLHLNQTPGIVQMGSAIPAPALLLAPRLNTLYSRIARTQPGLLATGSHDNISEPVLVNTLVRRYLEWGCTVRPEQVVVTNSCTEALMLCLRTVTRQGDTVAVESPTYYVMLQLLEAMGLKALEIPTHPQTGVSVEALELATRDGGVAACLFIPNGSNPLGCVMPDANKQAVARLLAERNIPLIEDDLYGDLCNTPERPRPIYAFDRSGNTMLCSSFSKTVSPALRIGFVAGGKRARQVLFQKTVNSGKTNVMTQRVLAALMDSRGFDAHLRTLRRRLTEQVARTRDAVTRHFPADTRVTNPQGGFVLWIELPDDIDTVKLHGKAIEQGIATVPGPLFSASGRYRNFLRLACGQPWSDATDHAVARLAQLIEAMPARSRKG</sequence>
<keyword evidence="2" id="KW-0663">Pyridoxal phosphate</keyword>
<evidence type="ECO:0000259" key="6">
    <source>
        <dbReference type="PROSITE" id="PS50949"/>
    </source>
</evidence>
<dbReference type="SUPFAM" id="SSF46785">
    <property type="entry name" value="Winged helix' DNA-binding domain"/>
    <property type="match status" value="1"/>
</dbReference>
<dbReference type="PROSITE" id="PS50949">
    <property type="entry name" value="HTH_GNTR"/>
    <property type="match status" value="1"/>
</dbReference>
<dbReference type="InterPro" id="IPR036388">
    <property type="entry name" value="WH-like_DNA-bd_sf"/>
</dbReference>
<dbReference type="PANTHER" id="PTHR46577:SF2">
    <property type="entry name" value="TRANSCRIPTIONAL REGULATORY PROTEIN"/>
    <property type="match status" value="1"/>
</dbReference>
<dbReference type="Pfam" id="PF00392">
    <property type="entry name" value="GntR"/>
    <property type="match status" value="1"/>
</dbReference>
<name>A0ABT1WDC4_9BURK</name>
<evidence type="ECO:0000256" key="1">
    <source>
        <dbReference type="ARBA" id="ARBA00005384"/>
    </source>
</evidence>
<evidence type="ECO:0000313" key="8">
    <source>
        <dbReference type="Proteomes" id="UP001204142"/>
    </source>
</evidence>
<dbReference type="Gene3D" id="3.40.640.10">
    <property type="entry name" value="Type I PLP-dependent aspartate aminotransferase-like (Major domain)"/>
    <property type="match status" value="1"/>
</dbReference>
<gene>
    <name evidence="7" type="ORF">NQT62_01150</name>
</gene>
<dbReference type="Proteomes" id="UP001204142">
    <property type="component" value="Unassembled WGS sequence"/>
</dbReference>
<keyword evidence="5" id="KW-0804">Transcription</keyword>
<dbReference type="CDD" id="cd07377">
    <property type="entry name" value="WHTH_GntR"/>
    <property type="match status" value="1"/>
</dbReference>
<dbReference type="CDD" id="cd00609">
    <property type="entry name" value="AAT_like"/>
    <property type="match status" value="1"/>
</dbReference>
<dbReference type="InterPro" id="IPR015421">
    <property type="entry name" value="PyrdxlP-dep_Trfase_major"/>
</dbReference>
<protein>
    <submittedName>
        <fullName evidence="7">PLP-dependent aminotransferase family protein</fullName>
    </submittedName>
</protein>
<evidence type="ECO:0000256" key="3">
    <source>
        <dbReference type="ARBA" id="ARBA00023015"/>
    </source>
</evidence>
<dbReference type="SMART" id="SM00345">
    <property type="entry name" value="HTH_GNTR"/>
    <property type="match status" value="1"/>
</dbReference>